<evidence type="ECO:0000313" key="3">
    <source>
        <dbReference type="Proteomes" id="UP000193986"/>
    </source>
</evidence>
<organism evidence="2 3">
    <name type="scientific">Naematelia encephala</name>
    <dbReference type="NCBI Taxonomy" id="71784"/>
    <lineage>
        <taxon>Eukaryota</taxon>
        <taxon>Fungi</taxon>
        <taxon>Dikarya</taxon>
        <taxon>Basidiomycota</taxon>
        <taxon>Agaricomycotina</taxon>
        <taxon>Tremellomycetes</taxon>
        <taxon>Tremellales</taxon>
        <taxon>Naemateliaceae</taxon>
        <taxon>Naematelia</taxon>
    </lineage>
</organism>
<keyword evidence="3" id="KW-1185">Reference proteome</keyword>
<feature type="compositionally biased region" description="Low complexity" evidence="1">
    <location>
        <begin position="11"/>
        <end position="27"/>
    </location>
</feature>
<dbReference type="Proteomes" id="UP000193986">
    <property type="component" value="Unassembled WGS sequence"/>
</dbReference>
<proteinExistence type="predicted"/>
<comment type="caution">
    <text evidence="2">The sequence shown here is derived from an EMBL/GenBank/DDBJ whole genome shotgun (WGS) entry which is preliminary data.</text>
</comment>
<sequence>MTAEPKAALMPLVCPSSPSVSWPGVPSRTQGSTEYPPSSSGSAAPRRRGGRQRFQPYPSSAPTMRQLTPEPHSRFLPPEPGSSYTVNESGPDLAPDPTLLSNAKQEQTGRYWKLKSKRRCDECIRHDRPCMVDSKTRGTKKACVSCGESKRSCSLAKYGLDLDWLTPESRRHAEGCYWVIPGL</sequence>
<feature type="region of interest" description="Disordered" evidence="1">
    <location>
        <begin position="1"/>
        <end position="105"/>
    </location>
</feature>
<protein>
    <submittedName>
        <fullName evidence="2">Uncharacterized protein</fullName>
    </submittedName>
</protein>
<accession>A0A1Y2BH03</accession>
<name>A0A1Y2BH03_9TREE</name>
<evidence type="ECO:0000256" key="1">
    <source>
        <dbReference type="SAM" id="MobiDB-lite"/>
    </source>
</evidence>
<gene>
    <name evidence="2" type="ORF">BCR39DRAFT_518169</name>
</gene>
<evidence type="ECO:0000313" key="2">
    <source>
        <dbReference type="EMBL" id="ORY34026.1"/>
    </source>
</evidence>
<dbReference type="InParanoid" id="A0A1Y2BH03"/>
<dbReference type="EMBL" id="MCFC01000004">
    <property type="protein sequence ID" value="ORY34026.1"/>
    <property type="molecule type" value="Genomic_DNA"/>
</dbReference>
<reference evidence="2 3" key="1">
    <citation type="submission" date="2016-07" db="EMBL/GenBank/DDBJ databases">
        <title>Pervasive Adenine N6-methylation of Active Genes in Fungi.</title>
        <authorList>
            <consortium name="DOE Joint Genome Institute"/>
            <person name="Mondo S.J."/>
            <person name="Dannebaum R.O."/>
            <person name="Kuo R.C."/>
            <person name="Labutti K."/>
            <person name="Haridas S."/>
            <person name="Kuo A."/>
            <person name="Salamov A."/>
            <person name="Ahrendt S.R."/>
            <person name="Lipzen A."/>
            <person name="Sullivan W."/>
            <person name="Andreopoulos W.B."/>
            <person name="Clum A."/>
            <person name="Lindquist E."/>
            <person name="Daum C."/>
            <person name="Ramamoorthy G.K."/>
            <person name="Gryganskyi A."/>
            <person name="Culley D."/>
            <person name="Magnuson J.K."/>
            <person name="James T.Y."/>
            <person name="O'Malley M.A."/>
            <person name="Stajich J.E."/>
            <person name="Spatafora J.W."/>
            <person name="Visel A."/>
            <person name="Grigoriev I.V."/>
        </authorList>
    </citation>
    <scope>NUCLEOTIDE SEQUENCE [LARGE SCALE GENOMIC DNA]</scope>
    <source>
        <strain evidence="2 3">68-887.2</strain>
    </source>
</reference>
<feature type="compositionally biased region" description="Polar residues" evidence="1">
    <location>
        <begin position="57"/>
        <end position="66"/>
    </location>
</feature>
<dbReference type="AlphaFoldDB" id="A0A1Y2BH03"/>